<evidence type="ECO:0008006" key="3">
    <source>
        <dbReference type="Google" id="ProtNLM"/>
    </source>
</evidence>
<dbReference type="OrthoDB" id="9811121at2"/>
<dbReference type="Gene3D" id="3.40.630.30">
    <property type="match status" value="1"/>
</dbReference>
<evidence type="ECO:0000313" key="2">
    <source>
        <dbReference type="Proteomes" id="UP000319817"/>
    </source>
</evidence>
<dbReference type="InterPro" id="IPR016181">
    <property type="entry name" value="Acyl_CoA_acyltransferase"/>
</dbReference>
<sequence>MSSPAIPRSIQSNSRFSLVCSEEREFFSQEADEVVSQSYPRFLVEDFIRSEPWSRLRSYFPEFQFGIVEDATDKMVAQGSCLPLPWNHPLDELPNTGCDWALTTGLDARSKNIAPTILSASSIAVLPEYRRQGLSHCLLDYMQELARYSHYSALILAACPSHKHLYPLTPMDRYINWQDKSGFAFDPWLRTNLQRGAELIGICGRSTVVVESIGKWEELTRMRFPETGSYIIPGATAPLDVNYENDRATYIEPNVWLSYAVS</sequence>
<organism evidence="1 2">
    <name type="scientific">Stieleria marina</name>
    <dbReference type="NCBI Taxonomy" id="1930275"/>
    <lineage>
        <taxon>Bacteria</taxon>
        <taxon>Pseudomonadati</taxon>
        <taxon>Planctomycetota</taxon>
        <taxon>Planctomycetia</taxon>
        <taxon>Pirellulales</taxon>
        <taxon>Pirellulaceae</taxon>
        <taxon>Stieleria</taxon>
    </lineage>
</organism>
<protein>
    <recommendedName>
        <fullName evidence="3">N-acetyltransferase domain-containing protein</fullName>
    </recommendedName>
</protein>
<gene>
    <name evidence="1" type="ORF">K239x_49110</name>
</gene>
<evidence type="ECO:0000313" key="1">
    <source>
        <dbReference type="EMBL" id="QDT12898.1"/>
    </source>
</evidence>
<dbReference type="Proteomes" id="UP000319817">
    <property type="component" value="Chromosome"/>
</dbReference>
<dbReference type="EMBL" id="CP036526">
    <property type="protein sequence ID" value="QDT12898.1"/>
    <property type="molecule type" value="Genomic_DNA"/>
</dbReference>
<accession>A0A517P0K2</accession>
<reference evidence="1 2" key="1">
    <citation type="submission" date="2019-02" db="EMBL/GenBank/DDBJ databases">
        <title>Deep-cultivation of Planctomycetes and their phenomic and genomic characterization uncovers novel biology.</title>
        <authorList>
            <person name="Wiegand S."/>
            <person name="Jogler M."/>
            <person name="Boedeker C."/>
            <person name="Pinto D."/>
            <person name="Vollmers J."/>
            <person name="Rivas-Marin E."/>
            <person name="Kohn T."/>
            <person name="Peeters S.H."/>
            <person name="Heuer A."/>
            <person name="Rast P."/>
            <person name="Oberbeckmann S."/>
            <person name="Bunk B."/>
            <person name="Jeske O."/>
            <person name="Meyerdierks A."/>
            <person name="Storesund J.E."/>
            <person name="Kallscheuer N."/>
            <person name="Luecker S."/>
            <person name="Lage O.M."/>
            <person name="Pohl T."/>
            <person name="Merkel B.J."/>
            <person name="Hornburger P."/>
            <person name="Mueller R.-W."/>
            <person name="Bruemmer F."/>
            <person name="Labrenz M."/>
            <person name="Spormann A.M."/>
            <person name="Op den Camp H."/>
            <person name="Overmann J."/>
            <person name="Amann R."/>
            <person name="Jetten M.S.M."/>
            <person name="Mascher T."/>
            <person name="Medema M.H."/>
            <person name="Devos D.P."/>
            <person name="Kaster A.-K."/>
            <person name="Ovreas L."/>
            <person name="Rohde M."/>
            <person name="Galperin M.Y."/>
            <person name="Jogler C."/>
        </authorList>
    </citation>
    <scope>NUCLEOTIDE SEQUENCE [LARGE SCALE GENOMIC DNA]</scope>
    <source>
        <strain evidence="1 2">K23_9</strain>
    </source>
</reference>
<keyword evidence="2" id="KW-1185">Reference proteome</keyword>
<dbReference type="AlphaFoldDB" id="A0A517P0K2"/>
<dbReference type="CDD" id="cd04301">
    <property type="entry name" value="NAT_SF"/>
    <property type="match status" value="1"/>
</dbReference>
<proteinExistence type="predicted"/>
<dbReference type="SUPFAM" id="SSF55729">
    <property type="entry name" value="Acyl-CoA N-acyltransferases (Nat)"/>
    <property type="match status" value="1"/>
</dbReference>
<dbReference type="RefSeq" id="WP_145420719.1">
    <property type="nucleotide sequence ID" value="NZ_CP036526.1"/>
</dbReference>
<name>A0A517P0K2_9BACT</name>